<dbReference type="Proteomes" id="UP000527355">
    <property type="component" value="Unassembled WGS sequence"/>
</dbReference>
<evidence type="ECO:0000313" key="10">
    <source>
        <dbReference type="Proteomes" id="UP000527355"/>
    </source>
</evidence>
<evidence type="ECO:0000256" key="1">
    <source>
        <dbReference type="ARBA" id="ARBA00010702"/>
    </source>
</evidence>
<name>A0A7J7ZXJ8_MYOMY</name>
<keyword evidence="10" id="KW-1185">Reference proteome</keyword>
<evidence type="ECO:0000256" key="4">
    <source>
        <dbReference type="ARBA" id="ARBA00049725"/>
    </source>
</evidence>
<dbReference type="EMBL" id="JABWUV010000002">
    <property type="protein sequence ID" value="KAF6379037.1"/>
    <property type="molecule type" value="Genomic_DNA"/>
</dbReference>
<evidence type="ECO:0000256" key="5">
    <source>
        <dbReference type="ARBA" id="ARBA00049773"/>
    </source>
</evidence>
<comment type="caution">
    <text evidence="9">The sequence shown here is derived from an EMBL/GenBank/DDBJ whole genome shotgun (WGS) entry which is preliminary data.</text>
</comment>
<gene>
    <name evidence="9" type="ORF">mMyoMyo1_009906</name>
</gene>
<evidence type="ECO:0000256" key="8">
    <source>
        <dbReference type="PIRSR" id="PIRSR605502-1"/>
    </source>
</evidence>
<dbReference type="InterPro" id="IPR005502">
    <property type="entry name" value="Ribosyl_crysJ1"/>
</dbReference>
<dbReference type="GO" id="GO:0003875">
    <property type="term" value="F:ADP-ribosylarginine hydrolase activity"/>
    <property type="evidence" value="ECO:0007669"/>
    <property type="project" value="UniProtKB-EC"/>
</dbReference>
<dbReference type="GO" id="GO:0046872">
    <property type="term" value="F:metal ion binding"/>
    <property type="evidence" value="ECO:0007669"/>
    <property type="project" value="UniProtKB-KW"/>
</dbReference>
<dbReference type="PANTHER" id="PTHR16222">
    <property type="entry name" value="ADP-RIBOSYLGLYCOHYDROLASE"/>
    <property type="match status" value="1"/>
</dbReference>
<proteinExistence type="inferred from homology"/>
<accession>A0A7J7ZXJ8</accession>
<organism evidence="9 10">
    <name type="scientific">Myotis myotis</name>
    <name type="common">Greater mouse-eared bat</name>
    <name type="synonym">Vespertilio myotis</name>
    <dbReference type="NCBI Taxonomy" id="51298"/>
    <lineage>
        <taxon>Eukaryota</taxon>
        <taxon>Metazoa</taxon>
        <taxon>Chordata</taxon>
        <taxon>Craniata</taxon>
        <taxon>Vertebrata</taxon>
        <taxon>Euteleostomi</taxon>
        <taxon>Mammalia</taxon>
        <taxon>Eutheria</taxon>
        <taxon>Laurasiatheria</taxon>
        <taxon>Chiroptera</taxon>
        <taxon>Yangochiroptera</taxon>
        <taxon>Vespertilionidae</taxon>
        <taxon>Myotis</taxon>
    </lineage>
</organism>
<dbReference type="AlphaFoldDB" id="A0A7J7ZXJ8"/>
<feature type="binding site" evidence="8">
    <location>
        <position position="59"/>
    </location>
    <ligand>
        <name>Mg(2+)</name>
        <dbReference type="ChEBI" id="CHEBI:18420"/>
        <label>1</label>
    </ligand>
</feature>
<dbReference type="InterPro" id="IPR050792">
    <property type="entry name" value="ADP-ribosylglycohydrolase"/>
</dbReference>
<feature type="binding site" evidence="8">
    <location>
        <position position="60"/>
    </location>
    <ligand>
        <name>Mg(2+)</name>
        <dbReference type="ChEBI" id="CHEBI:18420"/>
        <label>1</label>
    </ligand>
</feature>
<keyword evidence="8" id="KW-0460">Magnesium</keyword>
<dbReference type="Pfam" id="PF03747">
    <property type="entry name" value="ADP_ribosyl_GH"/>
    <property type="match status" value="1"/>
</dbReference>
<evidence type="ECO:0000313" key="9">
    <source>
        <dbReference type="EMBL" id="KAF6379037.1"/>
    </source>
</evidence>
<evidence type="ECO:0000256" key="7">
    <source>
        <dbReference type="ARBA" id="ARBA00049810"/>
    </source>
</evidence>
<dbReference type="PANTHER" id="PTHR16222:SF26">
    <property type="entry name" value="ADP-RIBOSYLHYDROLASE ARH1"/>
    <property type="match status" value="1"/>
</dbReference>
<comment type="function">
    <text evidence="3">Specifically acts as an arginine mono-ADP-ribosylhydrolase by mediating the removal of mono-ADP-ribose attached to arginine residues on proteins.</text>
</comment>
<dbReference type="SUPFAM" id="SSF101478">
    <property type="entry name" value="ADP-ribosylglycohydrolase"/>
    <property type="match status" value="1"/>
</dbReference>
<dbReference type="EC" id="3.2.2.19" evidence="4"/>
<evidence type="ECO:0000256" key="6">
    <source>
        <dbReference type="ARBA" id="ARBA00049798"/>
    </source>
</evidence>
<reference evidence="9 10" key="1">
    <citation type="journal article" date="2020" name="Nature">
        <title>Six reference-quality genomes reveal evolution of bat adaptations.</title>
        <authorList>
            <person name="Jebb D."/>
            <person name="Huang Z."/>
            <person name="Pippel M."/>
            <person name="Hughes G.M."/>
            <person name="Lavrichenko K."/>
            <person name="Devanna P."/>
            <person name="Winkler S."/>
            <person name="Jermiin L.S."/>
            <person name="Skirmuntt E.C."/>
            <person name="Katzourakis A."/>
            <person name="Burkitt-Gray L."/>
            <person name="Ray D.A."/>
            <person name="Sullivan K.A.M."/>
            <person name="Roscito J.G."/>
            <person name="Kirilenko B.M."/>
            <person name="Davalos L.M."/>
            <person name="Corthals A.P."/>
            <person name="Power M.L."/>
            <person name="Jones G."/>
            <person name="Ransome R.D."/>
            <person name="Dechmann D.K.N."/>
            <person name="Locatelli A.G."/>
            <person name="Puechmaille S.J."/>
            <person name="Fedrigo O."/>
            <person name="Jarvis E.D."/>
            <person name="Hiller M."/>
            <person name="Vernes S.C."/>
            <person name="Myers E.W."/>
            <person name="Teeling E.C."/>
        </authorList>
    </citation>
    <scope>NUCLEOTIDE SEQUENCE [LARGE SCALE GENOMIC DNA]</scope>
    <source>
        <strain evidence="9">MMyoMyo1</strain>
        <tissue evidence="9">Flight muscle</tissue>
    </source>
</reference>
<protein>
    <recommendedName>
        <fullName evidence="5">ADP-ribosylhydrolase ARH1</fullName>
        <ecNumber evidence="4">3.2.2.19</ecNumber>
    </recommendedName>
    <alternativeName>
        <fullName evidence="6">ADP-ribose-L-arginine cleaving enzyme</fullName>
    </alternativeName>
    <alternativeName>
        <fullName evidence="7">[Protein ADP-ribosylarginine] hydrolase</fullName>
    </alternativeName>
</protein>
<keyword evidence="2" id="KW-0378">Hydrolase</keyword>
<dbReference type="InterPro" id="IPR036705">
    <property type="entry name" value="Ribosyl_crysJ1_sf"/>
</dbReference>
<comment type="similarity">
    <text evidence="1">Belongs to the ADP-ribosylglycohydrolase family.</text>
</comment>
<sequence length="117" mass="12821">MCGGLIERYVAAMVLSAAGDALGYFNGKWEFLRSGEKIHQQLAQLGGLDAIDVQRWRVSDDTVMHLATADALVEAGKVSDLGRLYSLLAKHYQDCMEDMDGRAPGEGSQWRSWASGE</sequence>
<comment type="cofactor">
    <cofactor evidence="8">
        <name>Mg(2+)</name>
        <dbReference type="ChEBI" id="CHEBI:18420"/>
    </cofactor>
    <text evidence="8">Binds 2 magnesium ions per subunit.</text>
</comment>
<keyword evidence="8" id="KW-0479">Metal-binding</keyword>
<dbReference type="VEuPathDB" id="HostDB:GeneID_118676173"/>
<evidence type="ECO:0000256" key="3">
    <source>
        <dbReference type="ARBA" id="ARBA00049582"/>
    </source>
</evidence>
<evidence type="ECO:0000256" key="2">
    <source>
        <dbReference type="ARBA" id="ARBA00022801"/>
    </source>
</evidence>
<dbReference type="Gene3D" id="1.10.4080.10">
    <property type="entry name" value="ADP-ribosylation/Crystallin J1"/>
    <property type="match status" value="1"/>
</dbReference>
<feature type="binding site" evidence="8">
    <location>
        <position position="61"/>
    </location>
    <ligand>
        <name>Mg(2+)</name>
        <dbReference type="ChEBI" id="CHEBI:18420"/>
        <label>1</label>
    </ligand>
</feature>